<keyword evidence="4" id="KW-1185">Reference proteome</keyword>
<proteinExistence type="predicted"/>
<dbReference type="EnsemblMetazoa" id="HelroT181511">
    <property type="protein sequence ID" value="HelroP181511"/>
    <property type="gene ID" value="HelroG181511"/>
</dbReference>
<sequence>MSAPLVKIKTFFQKCDCWAARLSYQYVGLSLQNGVSTLPACKAVCENLATCVLINLDSSVSPPTCWVQETGGLNNITNDNFLPNAAVTSFQFNRTCRALVSELCWSASQNTRYIGLTQQTTISTEQSCKNYCASLPFCVLVDLDSNTSPSTCWVQATGGTNDVNQNNFIPTNFINNYRLNRTCLAVVSPNVTTLTTSTTTSGGVPRTTSAVVTPGNCWTVRNQTQYFGLTQQSNVLTVTACLDICARTPACLIVNFDTSTAPSTCWIQTTSGPLVQSSFQEQPFVTSFILDRNCLAQITSTTTSLTQTTTTQTSPLLLACWTAYNRTLYIGLEQSGITNLNDCLLRCQTLSQCFIADFDLATNPPCWLKTDSSPFNSSNVITGVDGITDYRLNRSCLSRGGFCWNRYPNTRYLGLQNVNYNTVDDCKNYCFSQANCFIMNFDTSTSPPCWVQADGTFDPQNTLTNQPTVDGYKLEQNCTIPSNKSNLCWFDYPQTRSIGLTNVNYYTLEQCRQFCQNSAVCYVFDYDVGTTPPCWVQTEIGFNPNNLQTNVPSVTHYRLQFCTGSTSTTVSVPMTVIPKLRFCWNTYAQSRYIGLQQVNFYDIKSCQDYCFNLAACYIMDFDTNSQPPCWVQTSGTFDSNFVITNQPTVTNFRLETCPNVTSESLVANFVIFSNAK</sequence>
<dbReference type="GeneID" id="20208127"/>
<dbReference type="AlphaFoldDB" id="T1FH28"/>
<dbReference type="EMBL" id="AMQM01007633">
    <property type="status" value="NOT_ANNOTATED_CDS"/>
    <property type="molecule type" value="Genomic_DNA"/>
</dbReference>
<feature type="domain" description="Apple" evidence="1">
    <location>
        <begin position="396"/>
        <end position="478"/>
    </location>
</feature>
<protein>
    <recommendedName>
        <fullName evidence="1">Apple domain-containing protein</fullName>
    </recommendedName>
</protein>
<dbReference type="InParanoid" id="T1FH28"/>
<dbReference type="Pfam" id="PF14295">
    <property type="entry name" value="PAN_4"/>
    <property type="match status" value="4"/>
</dbReference>
<accession>T1FH28</accession>
<dbReference type="InterPro" id="IPR003609">
    <property type="entry name" value="Pan_app"/>
</dbReference>
<evidence type="ECO:0000313" key="3">
    <source>
        <dbReference type="EnsemblMetazoa" id="HelroP181511"/>
    </source>
</evidence>
<dbReference type="Proteomes" id="UP000015101">
    <property type="component" value="Unassembled WGS sequence"/>
</dbReference>
<dbReference type="EMBL" id="KB097650">
    <property type="protein sequence ID" value="ESN92317.1"/>
    <property type="molecule type" value="Genomic_DNA"/>
</dbReference>
<reference evidence="4" key="1">
    <citation type="submission" date="2012-12" db="EMBL/GenBank/DDBJ databases">
        <authorList>
            <person name="Hellsten U."/>
            <person name="Grimwood J."/>
            <person name="Chapman J.A."/>
            <person name="Shapiro H."/>
            <person name="Aerts A."/>
            <person name="Otillar R.P."/>
            <person name="Terry A.Y."/>
            <person name="Boore J.L."/>
            <person name="Simakov O."/>
            <person name="Marletaz F."/>
            <person name="Cho S.-J."/>
            <person name="Edsinger-Gonzales E."/>
            <person name="Havlak P."/>
            <person name="Kuo D.-H."/>
            <person name="Larsson T."/>
            <person name="Lv J."/>
            <person name="Arendt D."/>
            <person name="Savage R."/>
            <person name="Osoegawa K."/>
            <person name="de Jong P."/>
            <person name="Lindberg D.R."/>
            <person name="Seaver E.C."/>
            <person name="Weisblat D.A."/>
            <person name="Putnam N.H."/>
            <person name="Grigoriev I.V."/>
            <person name="Rokhsar D.S."/>
        </authorList>
    </citation>
    <scope>NUCLEOTIDE SEQUENCE</scope>
</reference>
<gene>
    <name evidence="3" type="primary">20208127</name>
    <name evidence="2" type="ORF">HELRODRAFT_181511</name>
</gene>
<dbReference type="RefSeq" id="XP_009029558.1">
    <property type="nucleotide sequence ID" value="XM_009031310.1"/>
</dbReference>
<evidence type="ECO:0000313" key="2">
    <source>
        <dbReference type="EMBL" id="ESN92317.1"/>
    </source>
</evidence>
<dbReference type="PROSITE" id="PS50948">
    <property type="entry name" value="PAN"/>
    <property type="match status" value="2"/>
</dbReference>
<feature type="domain" description="Apple" evidence="1">
    <location>
        <begin position="488"/>
        <end position="562"/>
    </location>
</feature>
<reference evidence="2 4" key="2">
    <citation type="journal article" date="2013" name="Nature">
        <title>Insights into bilaterian evolution from three spiralian genomes.</title>
        <authorList>
            <person name="Simakov O."/>
            <person name="Marletaz F."/>
            <person name="Cho S.J."/>
            <person name="Edsinger-Gonzales E."/>
            <person name="Havlak P."/>
            <person name="Hellsten U."/>
            <person name="Kuo D.H."/>
            <person name="Larsson T."/>
            <person name="Lv J."/>
            <person name="Arendt D."/>
            <person name="Savage R."/>
            <person name="Osoegawa K."/>
            <person name="de Jong P."/>
            <person name="Grimwood J."/>
            <person name="Chapman J.A."/>
            <person name="Shapiro H."/>
            <person name="Aerts A."/>
            <person name="Otillar R.P."/>
            <person name="Terry A.Y."/>
            <person name="Boore J.L."/>
            <person name="Grigoriev I.V."/>
            <person name="Lindberg D.R."/>
            <person name="Seaver E.C."/>
            <person name="Weisblat D.A."/>
            <person name="Putnam N.H."/>
            <person name="Rokhsar D.S."/>
        </authorList>
    </citation>
    <scope>NUCLEOTIDE SEQUENCE</scope>
</reference>
<evidence type="ECO:0000313" key="4">
    <source>
        <dbReference type="Proteomes" id="UP000015101"/>
    </source>
</evidence>
<dbReference type="KEGG" id="hro:HELRODRAFT_181511"/>
<dbReference type="HOGENOM" id="CLU_406685_0_0_1"/>
<name>T1FH28_HELRO</name>
<evidence type="ECO:0000259" key="1">
    <source>
        <dbReference type="PROSITE" id="PS50948"/>
    </source>
</evidence>
<dbReference type="CTD" id="20208127"/>
<reference evidence="3" key="3">
    <citation type="submission" date="2015-06" db="UniProtKB">
        <authorList>
            <consortium name="EnsemblMetazoa"/>
        </authorList>
    </citation>
    <scope>IDENTIFICATION</scope>
</reference>
<organism evidence="3 4">
    <name type="scientific">Helobdella robusta</name>
    <name type="common">Californian leech</name>
    <dbReference type="NCBI Taxonomy" id="6412"/>
    <lineage>
        <taxon>Eukaryota</taxon>
        <taxon>Metazoa</taxon>
        <taxon>Spiralia</taxon>
        <taxon>Lophotrochozoa</taxon>
        <taxon>Annelida</taxon>
        <taxon>Clitellata</taxon>
        <taxon>Hirudinea</taxon>
        <taxon>Rhynchobdellida</taxon>
        <taxon>Glossiphoniidae</taxon>
        <taxon>Helobdella</taxon>
    </lineage>
</organism>
<dbReference type="Gene3D" id="3.50.4.10">
    <property type="entry name" value="Hepatocyte Growth Factor"/>
    <property type="match status" value="7"/>
</dbReference>